<dbReference type="STRING" id="759851.SAMN04244570_2052"/>
<feature type="transmembrane region" description="Helical" evidence="6">
    <location>
        <begin position="104"/>
        <end position="126"/>
    </location>
</feature>
<feature type="transmembrane region" description="Helical" evidence="6">
    <location>
        <begin position="180"/>
        <end position="202"/>
    </location>
</feature>
<feature type="transmembrane region" description="Helical" evidence="6">
    <location>
        <begin position="147"/>
        <end position="174"/>
    </location>
</feature>
<dbReference type="EC" id="4.4.1.17" evidence="8"/>
<dbReference type="AlphaFoldDB" id="F9DRZ9"/>
<evidence type="ECO:0000256" key="2">
    <source>
        <dbReference type="ARBA" id="ARBA00006143"/>
    </source>
</evidence>
<dbReference type="HOGENOM" id="CLU_053225_2_0_9"/>
<accession>F9DRZ9</accession>
<keyword evidence="8" id="KW-0456">Lyase</keyword>
<reference evidence="8 9" key="1">
    <citation type="submission" date="2011-04" db="EMBL/GenBank/DDBJ databases">
        <authorList>
            <person name="Muzny D."/>
            <person name="Qin X."/>
            <person name="Deng J."/>
            <person name="Jiang H."/>
            <person name="Liu Y."/>
            <person name="Qu J."/>
            <person name="Song X.-Z."/>
            <person name="Zhang L."/>
            <person name="Thornton R."/>
            <person name="Coyle M."/>
            <person name="Francisco L."/>
            <person name="Jackson L."/>
            <person name="Javaid M."/>
            <person name="Korchina V."/>
            <person name="Kovar C."/>
            <person name="Mata R."/>
            <person name="Mathew T."/>
            <person name="Ngo R."/>
            <person name="Nguyen L."/>
            <person name="Nguyen N."/>
            <person name="Okwuonu G."/>
            <person name="Ongeri F."/>
            <person name="Pham C."/>
            <person name="Simmons D."/>
            <person name="Wilczek-Boney K."/>
            <person name="Hale W."/>
            <person name="Jakkamsetti A."/>
            <person name="Pham P."/>
            <person name="Ruth R."/>
            <person name="San Lucas F."/>
            <person name="Warren J."/>
            <person name="Zhang J."/>
            <person name="Zhao Z."/>
            <person name="Zhou C."/>
            <person name="Zhu D."/>
            <person name="Lee S."/>
            <person name="Bess C."/>
            <person name="Blankenburg K."/>
            <person name="Forbes L."/>
            <person name="Fu Q."/>
            <person name="Gubbala S."/>
            <person name="Hirani K."/>
            <person name="Jayaseelan J.C."/>
            <person name="Lara F."/>
            <person name="Munidasa M."/>
            <person name="Palculict T."/>
            <person name="Patil S."/>
            <person name="Pu L.-L."/>
            <person name="Saada N."/>
            <person name="Tang L."/>
            <person name="Weissenberger G."/>
            <person name="Zhu Y."/>
            <person name="Hemphill L."/>
            <person name="Shang Y."/>
            <person name="Youmans B."/>
            <person name="Ayvaz T."/>
            <person name="Ross M."/>
            <person name="Santibanez J."/>
            <person name="Aqrawi P."/>
            <person name="Gross S."/>
            <person name="Joshi V."/>
            <person name="Fowler G."/>
            <person name="Nazareth L."/>
            <person name="Reid J."/>
            <person name="Worley K."/>
            <person name="Petrosino J."/>
            <person name="Highlander S."/>
            <person name="Gibbs R."/>
        </authorList>
    </citation>
    <scope>NUCLEOTIDE SEQUENCE [LARGE SCALE GENOMIC DNA]</scope>
    <source>
        <strain evidence="8 9">2681</strain>
    </source>
</reference>
<protein>
    <submittedName>
        <fullName evidence="8">Cytochrome c-type biogenesis protein CcdA</fullName>
        <ecNumber evidence="8">4.4.1.17</ecNumber>
    </submittedName>
</protein>
<evidence type="ECO:0000256" key="1">
    <source>
        <dbReference type="ARBA" id="ARBA00004141"/>
    </source>
</evidence>
<dbReference type="eggNOG" id="COG0785">
    <property type="taxonomic scope" value="Bacteria"/>
</dbReference>
<dbReference type="Pfam" id="PF02683">
    <property type="entry name" value="DsbD_TM"/>
    <property type="match status" value="1"/>
</dbReference>
<evidence type="ECO:0000256" key="5">
    <source>
        <dbReference type="ARBA" id="ARBA00023136"/>
    </source>
</evidence>
<dbReference type="EMBL" id="AFPZ01000044">
    <property type="protein sequence ID" value="EGQ26428.1"/>
    <property type="molecule type" value="Genomic_DNA"/>
</dbReference>
<keyword evidence="3 6" id="KW-0812">Transmembrane</keyword>
<evidence type="ECO:0000259" key="7">
    <source>
        <dbReference type="Pfam" id="PF02683"/>
    </source>
</evidence>
<feature type="transmembrane region" description="Helical" evidence="6">
    <location>
        <begin position="64"/>
        <end position="84"/>
    </location>
</feature>
<feature type="transmembrane region" description="Helical" evidence="6">
    <location>
        <begin position="12"/>
        <end position="43"/>
    </location>
</feature>
<comment type="subcellular location">
    <subcellularLocation>
        <location evidence="1">Membrane</location>
        <topology evidence="1">Multi-pass membrane protein</topology>
    </subcellularLocation>
</comment>
<dbReference type="PANTHER" id="PTHR31272:SF4">
    <property type="entry name" value="CYTOCHROME C-TYPE BIOGENESIS PROTEIN HI_1454-RELATED"/>
    <property type="match status" value="1"/>
</dbReference>
<proteinExistence type="inferred from homology"/>
<feature type="transmembrane region" description="Helical" evidence="6">
    <location>
        <begin position="214"/>
        <end position="243"/>
    </location>
</feature>
<organism evidence="8 9">
    <name type="scientific">Sporosarcina newyorkensis 2681</name>
    <dbReference type="NCBI Taxonomy" id="1027292"/>
    <lineage>
        <taxon>Bacteria</taxon>
        <taxon>Bacillati</taxon>
        <taxon>Bacillota</taxon>
        <taxon>Bacilli</taxon>
        <taxon>Bacillales</taxon>
        <taxon>Caryophanaceae</taxon>
        <taxon>Sporosarcina</taxon>
    </lineage>
</organism>
<sequence>MDDMGGIETDTVLIVGMLLAVGAGALSFLSPCVLPIFPAYLSYITGISVKELQGNQTIKIRRKLISHSLVFLLGVSLVFISLGAGASFFGQWISELLRGDSGLFIQRIAGIFIIVMGLFIGGWVNITGLMKERRIQSSRRPTGYIGTFFIGLGFAAGWTPCIGPIFGSILMLAASNPSQGIFYTIMYVIGFALPFLILTFFLGSTKWIVRRSEIIMKVGAVIMILMGIVLFFGLMPLITGWLLDLVDGTWLSNLG</sequence>
<evidence type="ECO:0000313" key="8">
    <source>
        <dbReference type="EMBL" id="EGQ26428.1"/>
    </source>
</evidence>
<gene>
    <name evidence="8" type="primary">ccdA2</name>
    <name evidence="8" type="ORF">HMPREF9372_1579</name>
</gene>
<name>F9DRZ9_9BACL</name>
<keyword evidence="5 6" id="KW-0472">Membrane</keyword>
<dbReference type="GO" id="GO:0004408">
    <property type="term" value="F:holocytochrome-c synthase activity"/>
    <property type="evidence" value="ECO:0007669"/>
    <property type="project" value="UniProtKB-EC"/>
</dbReference>
<evidence type="ECO:0000256" key="4">
    <source>
        <dbReference type="ARBA" id="ARBA00022989"/>
    </source>
</evidence>
<comment type="similarity">
    <text evidence="2">Belongs to the DsbD family.</text>
</comment>
<evidence type="ECO:0000256" key="3">
    <source>
        <dbReference type="ARBA" id="ARBA00022692"/>
    </source>
</evidence>
<dbReference type="PANTHER" id="PTHR31272">
    <property type="entry name" value="CYTOCHROME C-TYPE BIOGENESIS PROTEIN HI_1454-RELATED"/>
    <property type="match status" value="1"/>
</dbReference>
<comment type="caution">
    <text evidence="8">The sequence shown here is derived from an EMBL/GenBank/DDBJ whole genome shotgun (WGS) entry which is preliminary data.</text>
</comment>
<dbReference type="Proteomes" id="UP000005316">
    <property type="component" value="Unassembled WGS sequence"/>
</dbReference>
<dbReference type="InterPro" id="IPR051790">
    <property type="entry name" value="Cytochrome_c-biogenesis_DsbD"/>
</dbReference>
<evidence type="ECO:0000313" key="9">
    <source>
        <dbReference type="Proteomes" id="UP000005316"/>
    </source>
</evidence>
<feature type="domain" description="Cytochrome C biogenesis protein transmembrane" evidence="7">
    <location>
        <begin position="16"/>
        <end position="220"/>
    </location>
</feature>
<dbReference type="InterPro" id="IPR003834">
    <property type="entry name" value="Cyt_c_assmbl_TM_dom"/>
</dbReference>
<evidence type="ECO:0000256" key="6">
    <source>
        <dbReference type="SAM" id="Phobius"/>
    </source>
</evidence>
<keyword evidence="4 6" id="KW-1133">Transmembrane helix</keyword>